<dbReference type="EMBL" id="JAWDGP010001129">
    <property type="protein sequence ID" value="KAK3794347.1"/>
    <property type="molecule type" value="Genomic_DNA"/>
</dbReference>
<dbReference type="InterPro" id="IPR001478">
    <property type="entry name" value="PDZ"/>
</dbReference>
<evidence type="ECO:0000313" key="3">
    <source>
        <dbReference type="Proteomes" id="UP001283361"/>
    </source>
</evidence>
<dbReference type="AlphaFoldDB" id="A0AAE1AUV8"/>
<dbReference type="InterPro" id="IPR036034">
    <property type="entry name" value="PDZ_sf"/>
</dbReference>
<accession>A0AAE1AUV8</accession>
<organism evidence="2 3">
    <name type="scientific">Elysia crispata</name>
    <name type="common">lettuce slug</name>
    <dbReference type="NCBI Taxonomy" id="231223"/>
    <lineage>
        <taxon>Eukaryota</taxon>
        <taxon>Metazoa</taxon>
        <taxon>Spiralia</taxon>
        <taxon>Lophotrochozoa</taxon>
        <taxon>Mollusca</taxon>
        <taxon>Gastropoda</taxon>
        <taxon>Heterobranchia</taxon>
        <taxon>Euthyneura</taxon>
        <taxon>Panpulmonata</taxon>
        <taxon>Sacoglossa</taxon>
        <taxon>Placobranchoidea</taxon>
        <taxon>Plakobranchidae</taxon>
        <taxon>Elysia</taxon>
    </lineage>
</organism>
<dbReference type="InterPro" id="IPR041489">
    <property type="entry name" value="PDZ_6"/>
</dbReference>
<name>A0AAE1AUV8_9GAST</name>
<dbReference type="SUPFAM" id="SSF50156">
    <property type="entry name" value="PDZ domain-like"/>
    <property type="match status" value="1"/>
</dbReference>
<evidence type="ECO:0000259" key="1">
    <source>
        <dbReference type="PROSITE" id="PS50106"/>
    </source>
</evidence>
<dbReference type="SMART" id="SM00228">
    <property type="entry name" value="PDZ"/>
    <property type="match status" value="1"/>
</dbReference>
<dbReference type="Pfam" id="PF17820">
    <property type="entry name" value="PDZ_6"/>
    <property type="match status" value="1"/>
</dbReference>
<proteinExistence type="predicted"/>
<dbReference type="PROSITE" id="PS50106">
    <property type="entry name" value="PDZ"/>
    <property type="match status" value="1"/>
</dbReference>
<gene>
    <name evidence="2" type="ORF">RRG08_061017</name>
</gene>
<dbReference type="Gene3D" id="2.30.42.10">
    <property type="match status" value="1"/>
</dbReference>
<feature type="domain" description="PDZ" evidence="1">
    <location>
        <begin position="47"/>
        <end position="87"/>
    </location>
</feature>
<protein>
    <recommendedName>
        <fullName evidence="1">PDZ domain-containing protein</fullName>
    </recommendedName>
</protein>
<evidence type="ECO:0000313" key="2">
    <source>
        <dbReference type="EMBL" id="KAK3794347.1"/>
    </source>
</evidence>
<reference evidence="2" key="1">
    <citation type="journal article" date="2023" name="G3 (Bethesda)">
        <title>A reference genome for the long-term kleptoplast-retaining sea slug Elysia crispata morphotype clarki.</title>
        <authorList>
            <person name="Eastman K.E."/>
            <person name="Pendleton A.L."/>
            <person name="Shaikh M.A."/>
            <person name="Suttiyut T."/>
            <person name="Ogas R."/>
            <person name="Tomko P."/>
            <person name="Gavelis G."/>
            <person name="Widhalm J.R."/>
            <person name="Wisecaver J.H."/>
        </authorList>
    </citation>
    <scope>NUCLEOTIDE SEQUENCE</scope>
    <source>
        <strain evidence="2">ECLA1</strain>
    </source>
</reference>
<sequence>MFAQRPLTVINNDLGKDKDRTGAAFEVLMSFVALSRDSLFGSKGLVINPNSKAFHEGLQVNDVIVSINGRSSQGLNHGEVQSLIKGSNTGSLTLQLERLEILVVCGNHPVRASGHKVARPHLISLRLWKSFYARCARLTLGGVTPRTMAAGWTH</sequence>
<dbReference type="Proteomes" id="UP001283361">
    <property type="component" value="Unassembled WGS sequence"/>
</dbReference>
<keyword evidence="3" id="KW-1185">Reference proteome</keyword>
<comment type="caution">
    <text evidence="2">The sequence shown here is derived from an EMBL/GenBank/DDBJ whole genome shotgun (WGS) entry which is preliminary data.</text>
</comment>